<evidence type="ECO:0008006" key="3">
    <source>
        <dbReference type="Google" id="ProtNLM"/>
    </source>
</evidence>
<dbReference type="SUPFAM" id="SSF56925">
    <property type="entry name" value="OMPA-like"/>
    <property type="match status" value="1"/>
</dbReference>
<dbReference type="OrthoDB" id="5735888at2"/>
<dbReference type="InterPro" id="IPR011250">
    <property type="entry name" value="OMP/PagP_B-barrel"/>
</dbReference>
<dbReference type="KEGG" id="caa:Caka_0903"/>
<protein>
    <recommendedName>
        <fullName evidence="3">Outer membrane protein beta-barrel domain-containing protein</fullName>
    </recommendedName>
</protein>
<keyword evidence="2" id="KW-1185">Reference proteome</keyword>
<dbReference type="RefSeq" id="WP_013042649.1">
    <property type="nucleotide sequence ID" value="NC_014008.1"/>
</dbReference>
<proteinExistence type="predicted"/>
<dbReference type="EMBL" id="CP001998">
    <property type="protein sequence ID" value="ADE53925.1"/>
    <property type="molecule type" value="Genomic_DNA"/>
</dbReference>
<evidence type="ECO:0000313" key="1">
    <source>
        <dbReference type="EMBL" id="ADE53925.1"/>
    </source>
</evidence>
<reference evidence="1 2" key="1">
    <citation type="journal article" date="2010" name="Stand. Genomic Sci.">
        <title>Complete genome sequence of Coraliomargarita akajimensis type strain (04OKA010-24).</title>
        <authorList>
            <person name="Mavromatis K."/>
            <person name="Abt B."/>
            <person name="Brambilla E."/>
            <person name="Lapidus A."/>
            <person name="Copeland A."/>
            <person name="Deshpande S."/>
            <person name="Nolan M."/>
            <person name="Lucas S."/>
            <person name="Tice H."/>
            <person name="Cheng J.F."/>
            <person name="Han C."/>
            <person name="Detter J.C."/>
            <person name="Woyke T."/>
            <person name="Goodwin L."/>
            <person name="Pitluck S."/>
            <person name="Held B."/>
            <person name="Brettin T."/>
            <person name="Tapia R."/>
            <person name="Ivanova N."/>
            <person name="Mikhailova N."/>
            <person name="Pati A."/>
            <person name="Liolios K."/>
            <person name="Chen A."/>
            <person name="Palaniappan K."/>
            <person name="Land M."/>
            <person name="Hauser L."/>
            <person name="Chang Y.J."/>
            <person name="Jeffries C.D."/>
            <person name="Rohde M."/>
            <person name="Goker M."/>
            <person name="Bristow J."/>
            <person name="Eisen J.A."/>
            <person name="Markowitz V."/>
            <person name="Hugenholtz P."/>
            <person name="Klenk H.P."/>
            <person name="Kyrpides N.C."/>
        </authorList>
    </citation>
    <scope>NUCLEOTIDE SEQUENCE [LARGE SCALE GENOMIC DNA]</scope>
    <source>
        <strain evidence="2">DSM 45221 / IAM 15411 / JCM 23193 / KCTC 12865</strain>
    </source>
</reference>
<dbReference type="Gene3D" id="2.40.160.20">
    <property type="match status" value="1"/>
</dbReference>
<dbReference type="HOGENOM" id="CLU_1522681_0_0_0"/>
<sequence>MGFDGKHWVGGFASGLLALCSTLSADHSIGASQWYSDSEASYWASPEPLPNSAPSTTTAVFADRLDWLPGPLRLDFSFPLTHIAARPTFSIRGAPESIERYAVWHTPGDFSFNAKLGTIQDYWLADTADLKAPSHVAVMLGVGATYTITERIHTEIEYTLIEADDDLLSLGLSYAF</sequence>
<evidence type="ECO:0000313" key="2">
    <source>
        <dbReference type="Proteomes" id="UP000000925"/>
    </source>
</evidence>
<gene>
    <name evidence="1" type="ordered locus">Caka_0903</name>
</gene>
<organism evidence="1 2">
    <name type="scientific">Coraliomargarita akajimensis (strain DSM 45221 / IAM 15411 / JCM 23193 / KCTC 12865 / 04OKA010-24)</name>
    <dbReference type="NCBI Taxonomy" id="583355"/>
    <lineage>
        <taxon>Bacteria</taxon>
        <taxon>Pseudomonadati</taxon>
        <taxon>Verrucomicrobiota</taxon>
        <taxon>Opitutia</taxon>
        <taxon>Puniceicoccales</taxon>
        <taxon>Coraliomargaritaceae</taxon>
        <taxon>Coraliomargarita</taxon>
    </lineage>
</organism>
<dbReference type="Proteomes" id="UP000000925">
    <property type="component" value="Chromosome"/>
</dbReference>
<dbReference type="STRING" id="583355.Caka_0903"/>
<name>D5EQT2_CORAD</name>
<dbReference type="AlphaFoldDB" id="D5EQT2"/>
<accession>D5EQT2</accession>